<evidence type="ECO:0000313" key="2">
    <source>
        <dbReference type="EMBL" id="RMC06886.1"/>
    </source>
</evidence>
<gene>
    <name evidence="2" type="ORF">DUI87_16336</name>
</gene>
<reference evidence="2 3" key="1">
    <citation type="submission" date="2018-07" db="EMBL/GenBank/DDBJ databases">
        <title>A high quality draft genome assembly of the barn swallow (H. rustica rustica).</title>
        <authorList>
            <person name="Formenti G."/>
            <person name="Chiara M."/>
            <person name="Poveda L."/>
            <person name="Francoijs K.-J."/>
            <person name="Bonisoli-Alquati A."/>
            <person name="Canova L."/>
            <person name="Gianfranceschi L."/>
            <person name="Horner D.S."/>
            <person name="Saino N."/>
        </authorList>
    </citation>
    <scope>NUCLEOTIDE SEQUENCE [LARGE SCALE GENOMIC DNA]</scope>
    <source>
        <strain evidence="2">Chelidonia</strain>
        <tissue evidence="2">Blood</tissue>
    </source>
</reference>
<name>A0A3M0K172_HIRRU</name>
<sequence length="80" mass="10317">MQQYEFKKVTQNPKGKKILLKYCRCMNQTCEVTKISGEEEKRREEKRREEKRREEKRREEKRREEKRREREEKRKKRKEE</sequence>
<evidence type="ECO:0000313" key="3">
    <source>
        <dbReference type="Proteomes" id="UP000269221"/>
    </source>
</evidence>
<accession>A0A3M0K172</accession>
<dbReference type="EMBL" id="QRBI01000120">
    <property type="protein sequence ID" value="RMC06886.1"/>
    <property type="molecule type" value="Genomic_DNA"/>
</dbReference>
<feature type="region of interest" description="Disordered" evidence="1">
    <location>
        <begin position="36"/>
        <end position="80"/>
    </location>
</feature>
<dbReference type="AlphaFoldDB" id="A0A3M0K172"/>
<comment type="caution">
    <text evidence="2">The sequence shown here is derived from an EMBL/GenBank/DDBJ whole genome shotgun (WGS) entry which is preliminary data.</text>
</comment>
<dbReference type="Proteomes" id="UP000269221">
    <property type="component" value="Unassembled WGS sequence"/>
</dbReference>
<organism evidence="2 3">
    <name type="scientific">Hirundo rustica rustica</name>
    <dbReference type="NCBI Taxonomy" id="333673"/>
    <lineage>
        <taxon>Eukaryota</taxon>
        <taxon>Metazoa</taxon>
        <taxon>Chordata</taxon>
        <taxon>Craniata</taxon>
        <taxon>Vertebrata</taxon>
        <taxon>Euteleostomi</taxon>
        <taxon>Archelosauria</taxon>
        <taxon>Archosauria</taxon>
        <taxon>Dinosauria</taxon>
        <taxon>Saurischia</taxon>
        <taxon>Theropoda</taxon>
        <taxon>Coelurosauria</taxon>
        <taxon>Aves</taxon>
        <taxon>Neognathae</taxon>
        <taxon>Neoaves</taxon>
        <taxon>Telluraves</taxon>
        <taxon>Australaves</taxon>
        <taxon>Passeriformes</taxon>
        <taxon>Sylvioidea</taxon>
        <taxon>Hirundinidae</taxon>
        <taxon>Hirundo</taxon>
    </lineage>
</organism>
<proteinExistence type="predicted"/>
<keyword evidence="3" id="KW-1185">Reference proteome</keyword>
<evidence type="ECO:0000256" key="1">
    <source>
        <dbReference type="SAM" id="MobiDB-lite"/>
    </source>
</evidence>
<protein>
    <submittedName>
        <fullName evidence="2">Uncharacterized protein</fullName>
    </submittedName>
</protein>